<feature type="non-terminal residue" evidence="2">
    <location>
        <position position="1"/>
    </location>
</feature>
<evidence type="ECO:0000313" key="2">
    <source>
        <dbReference type="EMBL" id="CAG8850620.1"/>
    </source>
</evidence>
<dbReference type="PANTHER" id="PTHR46599:SF3">
    <property type="entry name" value="PIGGYBAC TRANSPOSABLE ELEMENT-DERIVED PROTEIN 4"/>
    <property type="match status" value="1"/>
</dbReference>
<dbReference type="EMBL" id="CAJVQB010102035">
    <property type="protein sequence ID" value="CAG8850620.1"/>
    <property type="molecule type" value="Genomic_DNA"/>
</dbReference>
<proteinExistence type="predicted"/>
<organism evidence="2 3">
    <name type="scientific">Gigaspora margarita</name>
    <dbReference type="NCBI Taxonomy" id="4874"/>
    <lineage>
        <taxon>Eukaryota</taxon>
        <taxon>Fungi</taxon>
        <taxon>Fungi incertae sedis</taxon>
        <taxon>Mucoromycota</taxon>
        <taxon>Glomeromycotina</taxon>
        <taxon>Glomeromycetes</taxon>
        <taxon>Diversisporales</taxon>
        <taxon>Gigasporaceae</taxon>
        <taxon>Gigaspora</taxon>
    </lineage>
</organism>
<dbReference type="Pfam" id="PF13843">
    <property type="entry name" value="DDE_Tnp_1_7"/>
    <property type="match status" value="1"/>
</dbReference>
<evidence type="ECO:0000259" key="1">
    <source>
        <dbReference type="Pfam" id="PF13843"/>
    </source>
</evidence>
<name>A0ABN7XAY1_GIGMA</name>
<accession>A0ABN7XAY1</accession>
<keyword evidence="3" id="KW-1185">Reference proteome</keyword>
<feature type="domain" description="PiggyBac transposable element-derived protein" evidence="1">
    <location>
        <begin position="2"/>
        <end position="265"/>
    </location>
</feature>
<comment type="caution">
    <text evidence="2">The sequence shown here is derived from an EMBL/GenBank/DDBJ whole genome shotgun (WGS) entry which is preliminary data.</text>
</comment>
<gene>
    <name evidence="2" type="ORF">GMARGA_LOCUS40305</name>
</gene>
<evidence type="ECO:0000313" key="3">
    <source>
        <dbReference type="Proteomes" id="UP000789901"/>
    </source>
</evidence>
<dbReference type="InterPro" id="IPR029526">
    <property type="entry name" value="PGBD"/>
</dbReference>
<sequence length="283" mass="32729">NIIKYLRLTDVSTNEDPFYFAWQFHDTFNNNLVNAVLPGSYLCIDESMCQWMGKVDKATADAQINLILRLDPVEPSKYTTRKKILDRYPPTVASVLRLTEPWFHSGRTIIGDSWFGSIDTCVSLYDHGLYSILQIKKRRYWPKKIPYDITSALEDEYSSFVSRTCSASNVDLTLCSIRNCKDIVLLASCSMTILGSEVRWYIKDYGIVTFHHPVIFDNYCEHKSAIDIVNNLHDNSLSYHDVLVSKHSMDHIFAFYLSVAEANSFSTYCRFVPGKRYMKHMDF</sequence>
<protein>
    <submittedName>
        <fullName evidence="2">40853_t:CDS:1</fullName>
    </submittedName>
</protein>
<reference evidence="2 3" key="1">
    <citation type="submission" date="2021-06" db="EMBL/GenBank/DDBJ databases">
        <authorList>
            <person name="Kallberg Y."/>
            <person name="Tangrot J."/>
            <person name="Rosling A."/>
        </authorList>
    </citation>
    <scope>NUCLEOTIDE SEQUENCE [LARGE SCALE GENOMIC DNA]</scope>
    <source>
        <strain evidence="2 3">120-4 pot B 10/14</strain>
    </source>
</reference>
<dbReference type="PANTHER" id="PTHR46599">
    <property type="entry name" value="PIGGYBAC TRANSPOSABLE ELEMENT-DERIVED PROTEIN 4"/>
    <property type="match status" value="1"/>
</dbReference>
<dbReference type="Proteomes" id="UP000789901">
    <property type="component" value="Unassembled WGS sequence"/>
</dbReference>